<keyword evidence="1" id="KW-0479">Metal-binding</keyword>
<dbReference type="Proteomes" id="UP001589608">
    <property type="component" value="Unassembled WGS sequence"/>
</dbReference>
<dbReference type="PROSITE" id="PS50966">
    <property type="entry name" value="ZF_SWIM"/>
    <property type="match status" value="1"/>
</dbReference>
<proteinExistence type="predicted"/>
<feature type="region of interest" description="Disordered" evidence="2">
    <location>
        <begin position="545"/>
        <end position="603"/>
    </location>
</feature>
<keyword evidence="1" id="KW-0863">Zinc-finger</keyword>
<gene>
    <name evidence="4" type="ORF">ACFFTR_32435</name>
</gene>
<protein>
    <recommendedName>
        <fullName evidence="3">SWIM-type domain-containing protein</fullName>
    </recommendedName>
</protein>
<reference evidence="4 5" key="1">
    <citation type="submission" date="2024-09" db="EMBL/GenBank/DDBJ databases">
        <authorList>
            <person name="Sun Q."/>
            <person name="Mori K."/>
        </authorList>
    </citation>
    <scope>NUCLEOTIDE SEQUENCE [LARGE SCALE GENOMIC DNA]</scope>
    <source>
        <strain evidence="4 5">JCM 3307</strain>
    </source>
</reference>
<dbReference type="EMBL" id="JBHMCA010000054">
    <property type="protein sequence ID" value="MFB9447825.1"/>
    <property type="molecule type" value="Genomic_DNA"/>
</dbReference>
<evidence type="ECO:0000256" key="2">
    <source>
        <dbReference type="SAM" id="MobiDB-lite"/>
    </source>
</evidence>
<feature type="compositionally biased region" description="Gly residues" evidence="2">
    <location>
        <begin position="584"/>
        <end position="603"/>
    </location>
</feature>
<dbReference type="RefSeq" id="WP_223102765.1">
    <property type="nucleotide sequence ID" value="NZ_CP061913.1"/>
</dbReference>
<name>A0ABV5MG23_9ACTN</name>
<comment type="caution">
    <text evidence="4">The sequence shown here is derived from an EMBL/GenBank/DDBJ whole genome shotgun (WGS) entry which is preliminary data.</text>
</comment>
<organism evidence="4 5">
    <name type="scientific">Dactylosporangium vinaceum</name>
    <dbReference type="NCBI Taxonomy" id="53362"/>
    <lineage>
        <taxon>Bacteria</taxon>
        <taxon>Bacillati</taxon>
        <taxon>Actinomycetota</taxon>
        <taxon>Actinomycetes</taxon>
        <taxon>Micromonosporales</taxon>
        <taxon>Micromonosporaceae</taxon>
        <taxon>Dactylosporangium</taxon>
    </lineage>
</organism>
<feature type="domain" description="SWIM-type" evidence="3">
    <location>
        <begin position="44"/>
        <end position="85"/>
    </location>
</feature>
<keyword evidence="1" id="KW-0862">Zinc</keyword>
<dbReference type="InterPro" id="IPR007527">
    <property type="entry name" value="Znf_SWIM"/>
</dbReference>
<keyword evidence="5" id="KW-1185">Reference proteome</keyword>
<sequence length="711" mass="72268">MRADVLALTPEALAALTNRGLVKRAAREVEAGPPAVAEDAAGTLRATFADGAAPALPRGGLEKAACTCGAVGVCRHVLGLVLAYQAAGAPGPDRAGPAAAFEPWSPGEFTDEQLAGRVGARMLAAARRARKAGYTARVYRPGGAEAAPRVDLGSATVRFLVPHDLGFVHTDAVAGTRDDVIALAVWAFRVADEQAPDQPDVQVDVGDRRDRPETDGLGAAVELASEVLLGGAVNIGGGIVAGLADVRRRLDRDGLRWPLLAVEELGEQLEAYRGRGSGYTPERLAGVLGELHARARAARGLGGGARARLLGTEEAAETPLRRARLDGLGCRVVAAGSEAAGDERRVVEVFLAHADSATVLVLRRAWPGAETGAQLGRRRLAGVSVAQLAAGNLVTESAVRSASRAVRLTASRVAKTTVTASSGAWDRLPDALLVRDLGALVAELDRLPPRVVRPRVEAELVRVLAVAEVREITYSPGAQRIDALLADAQGNVATLTATHTAAAPGRLDALAAALAAGPAFVSGVVRRAGGGIEIDPLAIAVPDRPATPLTGPSNTAPVGPGGAPLTGPSSALHVGPSGASHVGPSGGQGGGQAGGARGEQGGGTVVVPDLAEAVGGALGPHWADGRDALRAVLDQAIGVMAEVPHRGLRHLPPGFGDRLGAVGDGLTNVGLYRAAEAVGRLRASLGPEPGAAAAEAWVDAHLRLTVTAEMQ</sequence>
<evidence type="ECO:0000313" key="4">
    <source>
        <dbReference type="EMBL" id="MFB9447825.1"/>
    </source>
</evidence>
<accession>A0ABV5MG23</accession>
<evidence type="ECO:0000256" key="1">
    <source>
        <dbReference type="PROSITE-ProRule" id="PRU00325"/>
    </source>
</evidence>
<evidence type="ECO:0000313" key="5">
    <source>
        <dbReference type="Proteomes" id="UP001589608"/>
    </source>
</evidence>
<evidence type="ECO:0000259" key="3">
    <source>
        <dbReference type="PROSITE" id="PS50966"/>
    </source>
</evidence>